<proteinExistence type="predicted"/>
<gene>
    <name evidence="1" type="ORF">SDC9_176024</name>
</gene>
<reference evidence="1" key="1">
    <citation type="submission" date="2019-08" db="EMBL/GenBank/DDBJ databases">
        <authorList>
            <person name="Kucharzyk K."/>
            <person name="Murdoch R.W."/>
            <person name="Higgins S."/>
            <person name="Loffler F."/>
        </authorList>
    </citation>
    <scope>NUCLEOTIDE SEQUENCE</scope>
</reference>
<protein>
    <submittedName>
        <fullName evidence="1">Uncharacterized protein</fullName>
    </submittedName>
</protein>
<comment type="caution">
    <text evidence="1">The sequence shown here is derived from an EMBL/GenBank/DDBJ whole genome shotgun (WGS) entry which is preliminary data.</text>
</comment>
<name>A0A645GRK9_9ZZZZ</name>
<organism evidence="1">
    <name type="scientific">bioreactor metagenome</name>
    <dbReference type="NCBI Taxonomy" id="1076179"/>
    <lineage>
        <taxon>unclassified sequences</taxon>
        <taxon>metagenomes</taxon>
        <taxon>ecological metagenomes</taxon>
    </lineage>
</organism>
<accession>A0A645GRK9</accession>
<dbReference type="AlphaFoldDB" id="A0A645GRK9"/>
<sequence length="144" mass="16762">MAVIADKASTAVPHHFNNFIRVIHRHINHDFIELILIGRVQWLALLNAECFRDIIIEAELRLIQVGVRYIQADIITDQLCHNFSLQLIGTNGFDAIKNKRVVCNNHIRFFHNGFPHDSLCNIQRQQYFLYSFLKRADLKADVIP</sequence>
<dbReference type="EMBL" id="VSSQ01078934">
    <property type="protein sequence ID" value="MPN28582.1"/>
    <property type="molecule type" value="Genomic_DNA"/>
</dbReference>
<evidence type="ECO:0000313" key="1">
    <source>
        <dbReference type="EMBL" id="MPN28582.1"/>
    </source>
</evidence>